<comment type="caution">
    <text evidence="3">The sequence shown here is derived from an EMBL/GenBank/DDBJ whole genome shotgun (WGS) entry which is preliminary data.</text>
</comment>
<dbReference type="SMART" id="SM00367">
    <property type="entry name" value="LRR_CC"/>
    <property type="match status" value="3"/>
</dbReference>
<dbReference type="SUPFAM" id="SSF81383">
    <property type="entry name" value="F-box domain"/>
    <property type="match status" value="1"/>
</dbReference>
<evidence type="ECO:0000313" key="3">
    <source>
        <dbReference type="EMBL" id="CAB3368356.1"/>
    </source>
</evidence>
<dbReference type="InterPro" id="IPR001810">
    <property type="entry name" value="F-box_dom"/>
</dbReference>
<organism evidence="3 4">
    <name type="scientific">Cloeon dipterum</name>
    <dbReference type="NCBI Taxonomy" id="197152"/>
    <lineage>
        <taxon>Eukaryota</taxon>
        <taxon>Metazoa</taxon>
        <taxon>Ecdysozoa</taxon>
        <taxon>Arthropoda</taxon>
        <taxon>Hexapoda</taxon>
        <taxon>Insecta</taxon>
        <taxon>Pterygota</taxon>
        <taxon>Palaeoptera</taxon>
        <taxon>Ephemeroptera</taxon>
        <taxon>Pisciforma</taxon>
        <taxon>Baetidae</taxon>
        <taxon>Cloeon</taxon>
    </lineage>
</organism>
<dbReference type="PANTHER" id="PTHR13318">
    <property type="entry name" value="PARTNER OF PAIRED, ISOFORM B-RELATED"/>
    <property type="match status" value="1"/>
</dbReference>
<keyword evidence="4" id="KW-1185">Reference proteome</keyword>
<dbReference type="SUPFAM" id="SSF52047">
    <property type="entry name" value="RNI-like"/>
    <property type="match status" value="1"/>
</dbReference>
<proteinExistence type="predicted"/>
<sequence length="447" mass="49986">MAVRVAGDELPCEVVSHLMSFLPLRDRISASATCRQWYEASRAPQLHVREVVFVHTSRAIKDLCPEAVVLPDTLEVEPVWPPPPFQNFCFRELEVRTTGEMRHFWPRFGRRILRLSLQNCEVSEKAFNDILAQCPNLRYLHLSGCNELYMSGKVLESCQGTLRLEALEELQLTNTRYISDCIFNRFVALAPNLRRVALLGCNITCSSAVFGRFYPEPRAQQLRNQLAQGVIPVDVAAANVFTFENVLGVLSVRKVTSLGVGVTSLAFDNLNDLCQRLHSVRALDLRKCFQLVKGLDRVADAFATTLTDLDLSDCSFLTSVDLRHLGKLIALRRLNLNGCKNVDGEVAHELRNLSKLELLDLSNNERVLGPILSQAMAAMTQLKHLYLNRLALLDSDSLLQIVKQAPPLITLEMAGCVLPLIDAVLAVVCTRHTTIKRLNLANCPFVS</sequence>
<keyword evidence="1" id="KW-0833">Ubl conjugation pathway</keyword>
<evidence type="ECO:0000313" key="4">
    <source>
        <dbReference type="Proteomes" id="UP000494165"/>
    </source>
</evidence>
<dbReference type="InterPro" id="IPR006553">
    <property type="entry name" value="Leu-rich_rpt_Cys-con_subtyp"/>
</dbReference>
<gene>
    <name evidence="3" type="ORF">CLODIP_2_CD06852</name>
</gene>
<dbReference type="Gene3D" id="3.80.10.10">
    <property type="entry name" value="Ribonuclease Inhibitor"/>
    <property type="match status" value="2"/>
</dbReference>
<dbReference type="InterPro" id="IPR036047">
    <property type="entry name" value="F-box-like_dom_sf"/>
</dbReference>
<feature type="domain" description="F-box" evidence="2">
    <location>
        <begin position="10"/>
        <end position="50"/>
    </location>
</feature>
<evidence type="ECO:0000256" key="1">
    <source>
        <dbReference type="ARBA" id="ARBA00022786"/>
    </source>
</evidence>
<dbReference type="InterPro" id="IPR032675">
    <property type="entry name" value="LRR_dom_sf"/>
</dbReference>
<accession>A0A8S1CHH2</accession>
<dbReference type="AlphaFoldDB" id="A0A8S1CHH2"/>
<protein>
    <recommendedName>
        <fullName evidence="2">F-box domain-containing protein</fullName>
    </recommendedName>
</protein>
<dbReference type="GO" id="GO:0019005">
    <property type="term" value="C:SCF ubiquitin ligase complex"/>
    <property type="evidence" value="ECO:0007669"/>
    <property type="project" value="TreeGrafter"/>
</dbReference>
<reference evidence="3 4" key="1">
    <citation type="submission" date="2020-04" db="EMBL/GenBank/DDBJ databases">
        <authorList>
            <person name="Alioto T."/>
            <person name="Alioto T."/>
            <person name="Gomez Garrido J."/>
        </authorList>
    </citation>
    <scope>NUCLEOTIDE SEQUENCE [LARGE SCALE GENOMIC DNA]</scope>
</reference>
<dbReference type="OrthoDB" id="27842at2759"/>
<dbReference type="EMBL" id="CADEPI010000037">
    <property type="protein sequence ID" value="CAB3368356.1"/>
    <property type="molecule type" value="Genomic_DNA"/>
</dbReference>
<dbReference type="Proteomes" id="UP000494165">
    <property type="component" value="Unassembled WGS sequence"/>
</dbReference>
<dbReference type="GO" id="GO:0031146">
    <property type="term" value="P:SCF-dependent proteasomal ubiquitin-dependent protein catabolic process"/>
    <property type="evidence" value="ECO:0007669"/>
    <property type="project" value="TreeGrafter"/>
</dbReference>
<name>A0A8S1CHH2_9INSE</name>
<dbReference type="Gene3D" id="1.20.1280.50">
    <property type="match status" value="1"/>
</dbReference>
<evidence type="ECO:0000259" key="2">
    <source>
        <dbReference type="SMART" id="SM00256"/>
    </source>
</evidence>
<dbReference type="Pfam" id="PF12937">
    <property type="entry name" value="F-box-like"/>
    <property type="match status" value="1"/>
</dbReference>
<dbReference type="SMART" id="SM00256">
    <property type="entry name" value="FBOX"/>
    <property type="match status" value="1"/>
</dbReference>